<name>A0A3S0HVU3_STEMA</name>
<dbReference type="AlphaFoldDB" id="A0A3S0HVU3"/>
<dbReference type="Proteomes" id="UP000271705">
    <property type="component" value="Unassembled WGS sequence"/>
</dbReference>
<dbReference type="RefSeq" id="WP_126929267.1">
    <property type="nucleotide sequence ID" value="NZ_RXLZ01000031.1"/>
</dbReference>
<evidence type="ECO:0000313" key="2">
    <source>
        <dbReference type="Proteomes" id="UP000271705"/>
    </source>
</evidence>
<reference evidence="1 2" key="1">
    <citation type="submission" date="2018-12" db="EMBL/GenBank/DDBJ databases">
        <authorList>
            <person name="Kartti S."/>
            <person name="Manni A."/>
            <person name="Chemao El Fihri M.W."/>
            <person name="Laamarti M."/>
            <person name="Temsamani L."/>
            <person name="El Jamali J.E."/>
            <person name="Ouadghiri M."/>
            <person name="Ibrahimi A."/>
            <person name="Filati-Maltouf A."/>
        </authorList>
    </citation>
    <scope>NUCLEOTIDE SEQUENCE [LARGE SCALE GENOMIC DNA]</scope>
    <source>
        <strain evidence="1 2">MDMC339</strain>
    </source>
</reference>
<evidence type="ECO:0000313" key="1">
    <source>
        <dbReference type="EMBL" id="RTQ88833.1"/>
    </source>
</evidence>
<dbReference type="InterPro" id="IPR025683">
    <property type="entry name" value="Protein_beta"/>
</dbReference>
<dbReference type="Pfam" id="PF14350">
    <property type="entry name" value="Beta_protein"/>
    <property type="match status" value="1"/>
</dbReference>
<proteinExistence type="predicted"/>
<dbReference type="EMBL" id="RXLZ01000031">
    <property type="protein sequence ID" value="RTQ88833.1"/>
    <property type="molecule type" value="Genomic_DNA"/>
</dbReference>
<organism evidence="1 2">
    <name type="scientific">Stenotrophomonas maltophilia</name>
    <name type="common">Pseudomonas maltophilia</name>
    <name type="synonym">Xanthomonas maltophilia</name>
    <dbReference type="NCBI Taxonomy" id="40324"/>
    <lineage>
        <taxon>Bacteria</taxon>
        <taxon>Pseudomonadati</taxon>
        <taxon>Pseudomonadota</taxon>
        <taxon>Gammaproteobacteria</taxon>
        <taxon>Lysobacterales</taxon>
        <taxon>Lysobacteraceae</taxon>
        <taxon>Stenotrophomonas</taxon>
        <taxon>Stenotrophomonas maltophilia group</taxon>
    </lineage>
</organism>
<sequence>MYMPILKWRQGEYLAVGRASEGIKDWIHPLFEIPIEQWDFENDAPAKSLDEHLKNVGNRLAKNWKARRCLFDSPYLAGDDTMADGQHHLERVLDLTRTAGCQAVPVTGIDRHADYQQAVARIAARDDRGCGLRLIPDDLEGRGLARIPALLKLLGLAPGQVDLILDSSADVADSPTLQATTWQAWIAAVPDLADWRSITIAGGSFPASLSPSSNYRPHGDVNRREWRAYNRLVGSRPDRMPWFGDYGCASPHTELMDPRLFDPNAKVKYTIDDQWRIVVGTQIKRNGRNQYRDLCNHLVSDPPVVFMGRGYSWGDAYIEDCANNVSSTGGSSTWPTVATNHHLTKVVRDLANLAGASSVP</sequence>
<evidence type="ECO:0008006" key="3">
    <source>
        <dbReference type="Google" id="ProtNLM"/>
    </source>
</evidence>
<gene>
    <name evidence="1" type="ORF">EKL94_11900</name>
</gene>
<comment type="caution">
    <text evidence="1">The sequence shown here is derived from an EMBL/GenBank/DDBJ whole genome shotgun (WGS) entry which is preliminary data.</text>
</comment>
<accession>A0A3S0HVU3</accession>
<protein>
    <recommendedName>
        <fullName evidence="3">Beta protein</fullName>
    </recommendedName>
</protein>